<evidence type="ECO:0000259" key="1">
    <source>
        <dbReference type="Pfam" id="PF24035"/>
    </source>
</evidence>
<keyword evidence="3" id="KW-1185">Reference proteome</keyword>
<feature type="domain" description="DUF7344" evidence="1">
    <location>
        <begin position="17"/>
        <end position="93"/>
    </location>
</feature>
<organism evidence="2 3">
    <name type="scientific">Halomarina halobia</name>
    <dbReference type="NCBI Taxonomy" id="3033386"/>
    <lineage>
        <taxon>Archaea</taxon>
        <taxon>Methanobacteriati</taxon>
        <taxon>Methanobacteriota</taxon>
        <taxon>Stenosarchaea group</taxon>
        <taxon>Halobacteria</taxon>
        <taxon>Halobacteriales</taxon>
        <taxon>Natronomonadaceae</taxon>
        <taxon>Halomarina</taxon>
    </lineage>
</organism>
<dbReference type="GeneID" id="79314323"/>
<evidence type="ECO:0000313" key="2">
    <source>
        <dbReference type="EMBL" id="MFC7315361.1"/>
    </source>
</evidence>
<dbReference type="EMBL" id="JBHTBF010000001">
    <property type="protein sequence ID" value="MFC7315361.1"/>
    <property type="molecule type" value="Genomic_DNA"/>
</dbReference>
<proteinExistence type="predicted"/>
<name>A0ABD6A417_9EURY</name>
<dbReference type="InterPro" id="IPR055768">
    <property type="entry name" value="DUF7344"/>
</dbReference>
<dbReference type="AlphaFoldDB" id="A0ABD6A417"/>
<dbReference type="Proteomes" id="UP001596547">
    <property type="component" value="Unassembled WGS sequence"/>
</dbReference>
<evidence type="ECO:0000313" key="3">
    <source>
        <dbReference type="Proteomes" id="UP001596547"/>
    </source>
</evidence>
<dbReference type="Pfam" id="PF24035">
    <property type="entry name" value="DUF7344"/>
    <property type="match status" value="1"/>
</dbReference>
<dbReference type="RefSeq" id="WP_276304763.1">
    <property type="nucleotide sequence ID" value="NZ_CP119992.1"/>
</dbReference>
<sequence length="115" mass="12551">MATRSHTAELPGDVVDDLLAAPRRRRLLGLLYRRDEPTALATLAAHIAAAEAGVPVEDVRPEDRRAVWWALHEEDLPKLLATDVVAYDSTRDALSLSRAAAQFEGRLAGLAADDR</sequence>
<protein>
    <recommendedName>
        <fullName evidence="1">DUF7344 domain-containing protein</fullName>
    </recommendedName>
</protein>
<comment type="caution">
    <text evidence="2">The sequence shown here is derived from an EMBL/GenBank/DDBJ whole genome shotgun (WGS) entry which is preliminary data.</text>
</comment>
<gene>
    <name evidence="2" type="ORF">ACFQPE_00930</name>
</gene>
<accession>A0ABD6A417</accession>
<reference evidence="2 3" key="1">
    <citation type="journal article" date="2019" name="Int. J. Syst. Evol. Microbiol.">
        <title>The Global Catalogue of Microorganisms (GCM) 10K type strain sequencing project: providing services to taxonomists for standard genome sequencing and annotation.</title>
        <authorList>
            <consortium name="The Broad Institute Genomics Platform"/>
            <consortium name="The Broad Institute Genome Sequencing Center for Infectious Disease"/>
            <person name="Wu L."/>
            <person name="Ma J."/>
        </authorList>
    </citation>
    <scope>NUCLEOTIDE SEQUENCE [LARGE SCALE GENOMIC DNA]</scope>
    <source>
        <strain evidence="2 3">PSR21</strain>
    </source>
</reference>